<sequence length="62" mass="6040">MDTKMMSQFSVMDTEMLACVEGGGCNWGDFAKAGVGGAAVVAALGCAAGVAYGAIDGCATTV</sequence>
<gene>
    <name evidence="1" type="primary">blpK</name>
    <name evidence="1" type="ORF">SAMEA2783854_00880</name>
</gene>
<dbReference type="GO" id="GO:0042742">
    <property type="term" value="P:defense response to bacterium"/>
    <property type="evidence" value="ECO:0007669"/>
    <property type="project" value="InterPro"/>
</dbReference>
<dbReference type="InterPro" id="IPR010133">
    <property type="entry name" value="Bacteriocin_signal_seq"/>
</dbReference>
<organism evidence="1">
    <name type="scientific">Streptococcus pneumoniae</name>
    <dbReference type="NCBI Taxonomy" id="1313"/>
    <lineage>
        <taxon>Bacteria</taxon>
        <taxon>Bacillati</taxon>
        <taxon>Bacillota</taxon>
        <taxon>Bacilli</taxon>
        <taxon>Lactobacillales</taxon>
        <taxon>Streptococcaceae</taxon>
        <taxon>Streptococcus</taxon>
    </lineage>
</organism>
<accession>A0A4J2CRP4</accession>
<dbReference type="NCBIfam" id="TIGR01847">
    <property type="entry name" value="bacteriocin_sig"/>
    <property type="match status" value="1"/>
</dbReference>
<name>A0A4J2CRP4_STREE</name>
<dbReference type="AlphaFoldDB" id="A0A4J2CRP4"/>
<proteinExistence type="predicted"/>
<evidence type="ECO:0000313" key="1">
    <source>
        <dbReference type="EMBL" id="VNQ44449.1"/>
    </source>
</evidence>
<protein>
    <submittedName>
        <fullName evidence="1">Bacteriocin BlpK</fullName>
    </submittedName>
</protein>
<dbReference type="InterPro" id="IPR019493">
    <property type="entry name" value="Bacteriocin_IIb_lactacin-rel"/>
</dbReference>
<reference evidence="1" key="1">
    <citation type="submission" date="2019-04" db="EMBL/GenBank/DDBJ databases">
        <authorList>
            <consortium name="Pathogen Informatics"/>
        </authorList>
    </citation>
    <scope>NUCLEOTIDE SEQUENCE</scope>
    <source>
        <strain evidence="1">GPSC65</strain>
    </source>
</reference>
<dbReference type="EMBL" id="CAATIE010000004">
    <property type="protein sequence ID" value="VNQ44449.1"/>
    <property type="molecule type" value="Genomic_DNA"/>
</dbReference>
<dbReference type="Pfam" id="PF10439">
    <property type="entry name" value="Bacteriocin_IIc"/>
    <property type="match status" value="1"/>
</dbReference>